<evidence type="ECO:0000259" key="15">
    <source>
        <dbReference type="Pfam" id="PF17189"/>
    </source>
</evidence>
<evidence type="ECO:0000256" key="11">
    <source>
        <dbReference type="ARBA" id="ARBA00051345"/>
    </source>
</evidence>
<feature type="signal peptide" evidence="13">
    <location>
        <begin position="1"/>
        <end position="22"/>
    </location>
</feature>
<dbReference type="GO" id="GO:0006914">
    <property type="term" value="P:autophagy"/>
    <property type="evidence" value="ECO:0007669"/>
    <property type="project" value="UniProtKB-ARBA"/>
</dbReference>
<dbReference type="PRINTS" id="PR00843">
    <property type="entry name" value="GLHYDRLASE30"/>
</dbReference>
<evidence type="ECO:0000256" key="2">
    <source>
        <dbReference type="ARBA" id="ARBA00004760"/>
    </source>
</evidence>
<dbReference type="PANTHER" id="PTHR11069:SF23">
    <property type="entry name" value="LYSOSOMAL ACID GLUCOSYLCERAMIDASE"/>
    <property type="match status" value="1"/>
</dbReference>
<dbReference type="Pfam" id="PF02055">
    <property type="entry name" value="Glyco_hydro_30"/>
    <property type="match status" value="1"/>
</dbReference>
<evidence type="ECO:0000256" key="10">
    <source>
        <dbReference type="ARBA" id="ARBA00050474"/>
    </source>
</evidence>
<evidence type="ECO:0000256" key="12">
    <source>
        <dbReference type="RuleBase" id="RU361188"/>
    </source>
</evidence>
<dbReference type="FunFam" id="3.20.20.80:FF:000030">
    <property type="entry name" value="Lysosomal acid glucosylceramidase"/>
    <property type="match status" value="1"/>
</dbReference>
<dbReference type="GO" id="GO:0006066">
    <property type="term" value="P:alcohol metabolic process"/>
    <property type="evidence" value="ECO:0007669"/>
    <property type="project" value="UniProtKB-ARBA"/>
</dbReference>
<dbReference type="InterPro" id="IPR017853">
    <property type="entry name" value="GH"/>
</dbReference>
<evidence type="ECO:0000256" key="9">
    <source>
        <dbReference type="ARBA" id="ARBA00023098"/>
    </source>
</evidence>
<dbReference type="GO" id="GO:0004348">
    <property type="term" value="F:glucosylceramidase activity"/>
    <property type="evidence" value="ECO:0007669"/>
    <property type="project" value="UniProtKB-EC"/>
</dbReference>
<comment type="catalytic activity">
    <reaction evidence="1">
        <text>a beta-D-glucosyl-(1&lt;-&gt;1')-N-acylsphing-4-enine + H2O = an N-acylsphing-4-enine + D-glucose</text>
        <dbReference type="Rhea" id="RHEA:13269"/>
        <dbReference type="ChEBI" id="CHEBI:4167"/>
        <dbReference type="ChEBI" id="CHEBI:15377"/>
        <dbReference type="ChEBI" id="CHEBI:22801"/>
        <dbReference type="ChEBI" id="CHEBI:52639"/>
        <dbReference type="EC" id="3.2.1.45"/>
    </reaction>
    <physiologicalReaction direction="left-to-right" evidence="1">
        <dbReference type="Rhea" id="RHEA:13270"/>
    </physiologicalReaction>
</comment>
<dbReference type="GO" id="GO:0006680">
    <property type="term" value="P:glucosylceramide catabolic process"/>
    <property type="evidence" value="ECO:0007669"/>
    <property type="project" value="UniProtKB-ARBA"/>
</dbReference>
<keyword evidence="9 12" id="KW-0443">Lipid metabolism</keyword>
<dbReference type="GO" id="GO:0005764">
    <property type="term" value="C:lysosome"/>
    <property type="evidence" value="ECO:0007669"/>
    <property type="project" value="UniProtKB-ARBA"/>
</dbReference>
<name>A0A6M2CJ55_RHIMP</name>
<dbReference type="InterPro" id="IPR033452">
    <property type="entry name" value="GH30_C"/>
</dbReference>
<dbReference type="SUPFAM" id="SSF51011">
    <property type="entry name" value="Glycosyl hydrolase domain"/>
    <property type="match status" value="1"/>
</dbReference>
<feature type="domain" description="Glycosyl hydrolase family 30 beta sandwich" evidence="15">
    <location>
        <begin position="456"/>
        <end position="529"/>
    </location>
</feature>
<keyword evidence="8 12" id="KW-0746">Sphingolipid metabolism</keyword>
<evidence type="ECO:0000256" key="8">
    <source>
        <dbReference type="ARBA" id="ARBA00022919"/>
    </source>
</evidence>
<evidence type="ECO:0000256" key="3">
    <source>
        <dbReference type="ARBA" id="ARBA00004991"/>
    </source>
</evidence>
<evidence type="ECO:0000256" key="1">
    <source>
        <dbReference type="ARBA" id="ARBA00001013"/>
    </source>
</evidence>
<comment type="similarity">
    <text evidence="4 12">Belongs to the glycosyl hydrolase 30 family.</text>
</comment>
<dbReference type="GO" id="GO:0030163">
    <property type="term" value="P:protein catabolic process"/>
    <property type="evidence" value="ECO:0007669"/>
    <property type="project" value="UniProtKB-ARBA"/>
</dbReference>
<dbReference type="Gene3D" id="3.20.20.80">
    <property type="entry name" value="Glycosidases"/>
    <property type="match status" value="1"/>
</dbReference>
<dbReference type="AlphaFoldDB" id="A0A6M2CJ55"/>
<evidence type="ECO:0000256" key="5">
    <source>
        <dbReference type="ARBA" id="ARBA00012658"/>
    </source>
</evidence>
<dbReference type="PANTHER" id="PTHR11069">
    <property type="entry name" value="GLUCOSYLCERAMIDASE"/>
    <property type="match status" value="1"/>
</dbReference>
<dbReference type="VEuPathDB" id="VectorBase:LOC119159566"/>
<organism evidence="16">
    <name type="scientific">Rhipicephalus microplus</name>
    <name type="common">Cattle tick</name>
    <name type="synonym">Boophilus microplus</name>
    <dbReference type="NCBI Taxonomy" id="6941"/>
    <lineage>
        <taxon>Eukaryota</taxon>
        <taxon>Metazoa</taxon>
        <taxon>Ecdysozoa</taxon>
        <taxon>Arthropoda</taxon>
        <taxon>Chelicerata</taxon>
        <taxon>Arachnida</taxon>
        <taxon>Acari</taxon>
        <taxon>Parasitiformes</taxon>
        <taxon>Ixodida</taxon>
        <taxon>Ixodoidea</taxon>
        <taxon>Ixodidae</taxon>
        <taxon>Rhipicephalinae</taxon>
        <taxon>Rhipicephalus</taxon>
        <taxon>Boophilus</taxon>
    </lineage>
</organism>
<keyword evidence="7 12" id="KW-0378">Hydrolase</keyword>
<feature type="chain" id="PRO_5026947640" description="Glucosylceramidase" evidence="13">
    <location>
        <begin position="23"/>
        <end position="533"/>
    </location>
</feature>
<comment type="pathway">
    <text evidence="3">Sphingolipid metabolism.</text>
</comment>
<dbReference type="OrthoDB" id="2160638at2759"/>
<evidence type="ECO:0000259" key="14">
    <source>
        <dbReference type="Pfam" id="PF02055"/>
    </source>
</evidence>
<dbReference type="GO" id="GO:0010605">
    <property type="term" value="P:negative regulation of macromolecule metabolic process"/>
    <property type="evidence" value="ECO:0007669"/>
    <property type="project" value="UniProtKB-ARBA"/>
</dbReference>
<comment type="catalytic activity">
    <reaction evidence="11">
        <text>an N-acyl-1-beta-D-glucosyl-15-methylhexadecasphing-4-enine + H2O = an N-acyl-15-methylhexadecasphing-4-enine + D-glucose</text>
        <dbReference type="Rhea" id="RHEA:34755"/>
        <dbReference type="ChEBI" id="CHEBI:4167"/>
        <dbReference type="ChEBI" id="CHEBI:15377"/>
        <dbReference type="ChEBI" id="CHEBI:70815"/>
        <dbReference type="ChEBI" id="CHEBI:70846"/>
    </reaction>
    <physiologicalReaction direction="left-to-right" evidence="11">
        <dbReference type="Rhea" id="RHEA:34756"/>
    </physiologicalReaction>
</comment>
<dbReference type="GO" id="GO:0042391">
    <property type="term" value="P:regulation of membrane potential"/>
    <property type="evidence" value="ECO:0007669"/>
    <property type="project" value="UniProtKB-ARBA"/>
</dbReference>
<dbReference type="EC" id="3.2.1.45" evidence="5 12"/>
<dbReference type="GO" id="GO:0016758">
    <property type="term" value="F:hexosyltransferase activity"/>
    <property type="evidence" value="ECO:0007669"/>
    <property type="project" value="UniProtKB-ARBA"/>
</dbReference>
<keyword evidence="6 13" id="KW-0732">Signal</keyword>
<dbReference type="InterPro" id="IPR033453">
    <property type="entry name" value="Glyco_hydro_30_TIM-barrel"/>
</dbReference>
<comment type="pathway">
    <text evidence="2">Lipid metabolism; sphingolipid metabolism.</text>
</comment>
<dbReference type="GO" id="GO:0032006">
    <property type="term" value="P:regulation of TOR signaling"/>
    <property type="evidence" value="ECO:0007669"/>
    <property type="project" value="UniProtKB-ARBA"/>
</dbReference>
<dbReference type="InterPro" id="IPR001139">
    <property type="entry name" value="Glyco_hydro_30"/>
</dbReference>
<dbReference type="GO" id="GO:0005102">
    <property type="term" value="F:signaling receptor binding"/>
    <property type="evidence" value="ECO:0007669"/>
    <property type="project" value="UniProtKB-ARBA"/>
</dbReference>
<dbReference type="GO" id="GO:0005774">
    <property type="term" value="C:vacuolar membrane"/>
    <property type="evidence" value="ECO:0007669"/>
    <property type="project" value="UniProtKB-ARBA"/>
</dbReference>
<evidence type="ECO:0000256" key="7">
    <source>
        <dbReference type="ARBA" id="ARBA00022801"/>
    </source>
</evidence>
<dbReference type="EMBL" id="GHWJ01000825">
    <property type="protein sequence ID" value="NOV33562.1"/>
    <property type="molecule type" value="Transcribed_RNA"/>
</dbReference>
<protein>
    <recommendedName>
        <fullName evidence="5 12">Glucosylceramidase</fullName>
        <ecNumber evidence="5 12">3.2.1.45</ecNumber>
    </recommendedName>
</protein>
<dbReference type="InterPro" id="IPR013780">
    <property type="entry name" value="Glyco_hydro_b"/>
</dbReference>
<comment type="catalytic activity">
    <reaction evidence="10">
        <text>a beta-D-glucosylceramide + H2O = an N-acyl-sphingoid base + D-glucose</text>
        <dbReference type="Rhea" id="RHEA:81447"/>
        <dbReference type="ChEBI" id="CHEBI:4167"/>
        <dbReference type="ChEBI" id="CHEBI:15377"/>
        <dbReference type="ChEBI" id="CHEBI:83264"/>
        <dbReference type="ChEBI" id="CHEBI:83273"/>
    </reaction>
    <physiologicalReaction direction="left-to-right" evidence="10">
        <dbReference type="Rhea" id="RHEA:81448"/>
    </physiologicalReaction>
</comment>
<accession>A0A6M2CJ55</accession>
<dbReference type="GO" id="GO:0007040">
    <property type="term" value="P:lysosome organization"/>
    <property type="evidence" value="ECO:0007669"/>
    <property type="project" value="UniProtKB-ARBA"/>
</dbReference>
<dbReference type="GO" id="GO:0008202">
    <property type="term" value="P:steroid metabolic process"/>
    <property type="evidence" value="ECO:0007669"/>
    <property type="project" value="UniProtKB-ARBA"/>
</dbReference>
<dbReference type="Pfam" id="PF17189">
    <property type="entry name" value="Glyco_hydro_30C"/>
    <property type="match status" value="1"/>
</dbReference>
<sequence>MKRHFSFTATAAFVAFISAAAAECQPRDYGQGSFVCVCNVTYCDYIGDIGPLHSRSAVAFESTKTGLRFAKTAILLGRAPDEDNQNNSSLLLLIDSSKEYQKVLGFGGAFTDATGINVKSLPTNMQEDILKSYYTKEGIDYNIGRIPMSSCDFSTRKYTYDDSPGDFELTNFTLAPEDFDLKIPYIKKAMSLSSEPTWFFGSSWSSPAWMKTSNTLEGPGFLIGEPGGPYYKTWANYYVRFVQEYERHGVPIWGLTTQNEPTTGFVPGFRWQTLGFSAKSQRDFVKLDLGPALAEAGYGVDKLQLMILDDSRLVLPHWANVVLGDPDAAKYVSGVAVHWYTDNITDPHVLDEVHDSFPNKFILGTEACTGFKKLEEKVLLGSWERAELYAADILQDFNHWVSGWTDWNLALDTDGGPNWVSNFVDSPIIVNASAQEFYKQPMYYALAHFSKALPRGTVRIDSQLQQPGPEPVTNTNSTKLEYAAFKTPDSSLVVIVLNRLDDKVTLKIKEVSGTGSVQKLINERSITTFIWQP</sequence>
<dbReference type="SUPFAM" id="SSF51445">
    <property type="entry name" value="(Trans)glycosidases"/>
    <property type="match status" value="1"/>
</dbReference>
<dbReference type="Gene3D" id="2.60.40.1180">
    <property type="entry name" value="Golgi alpha-mannosidase II"/>
    <property type="match status" value="1"/>
</dbReference>
<evidence type="ECO:0000313" key="16">
    <source>
        <dbReference type="EMBL" id="NOV33562.1"/>
    </source>
</evidence>
<proteinExistence type="inferred from homology"/>
<dbReference type="GO" id="GO:0016241">
    <property type="term" value="P:regulation of macroautophagy"/>
    <property type="evidence" value="ECO:0007669"/>
    <property type="project" value="UniProtKB-ARBA"/>
</dbReference>
<dbReference type="GO" id="GO:0051246">
    <property type="term" value="P:regulation of protein metabolic process"/>
    <property type="evidence" value="ECO:0007669"/>
    <property type="project" value="UniProtKB-ARBA"/>
</dbReference>
<evidence type="ECO:0000256" key="6">
    <source>
        <dbReference type="ARBA" id="ARBA00022729"/>
    </source>
</evidence>
<reference evidence="16" key="1">
    <citation type="submission" date="2019-09" db="EMBL/GenBank/DDBJ databases">
        <title>Organ-specific transcriptomic study of the physiology of the cattle tick, Rhipicephalus microplus.</title>
        <authorList>
            <person name="Tirloni L."/>
            <person name="Braz G."/>
            <person name="Gandara A.C.P."/>
            <person name="Sabadin G.A."/>
            <person name="da Silva R.M."/>
            <person name="Guizzo M.G."/>
            <person name="Machado J.A."/>
            <person name="Costa E.P."/>
            <person name="Gomes H.F."/>
            <person name="Moraes J."/>
            <person name="Mota M.B.S."/>
            <person name="Mesquita R.D."/>
            <person name="Alvarenga P.H."/>
            <person name="Alves F."/>
            <person name="Seixas A."/>
            <person name="da Fonseca R.N."/>
            <person name="Fogaca A."/>
            <person name="Logullo C."/>
            <person name="Tanaka A."/>
            <person name="Daffre S."/>
            <person name="Termignoni C."/>
            <person name="Vaz I.S.Jr."/>
            <person name="Oliveira P.L."/>
            <person name="Ribeiro J.M."/>
        </authorList>
    </citation>
    <scope>NUCLEOTIDE SEQUENCE</scope>
    <source>
        <strain evidence="16">Porto Alegre</strain>
    </source>
</reference>
<feature type="domain" description="Glycosyl hydrolase family 30 TIM-barrel" evidence="14">
    <location>
        <begin position="104"/>
        <end position="452"/>
    </location>
</feature>
<evidence type="ECO:0000256" key="4">
    <source>
        <dbReference type="ARBA" id="ARBA00005382"/>
    </source>
</evidence>
<evidence type="ECO:0000256" key="13">
    <source>
        <dbReference type="SAM" id="SignalP"/>
    </source>
</evidence>
<keyword evidence="12" id="KW-0326">Glycosidase</keyword>